<comment type="caution">
    <text evidence="1">The sequence shown here is derived from an EMBL/GenBank/DDBJ whole genome shotgun (WGS) entry which is preliminary data.</text>
</comment>
<name>A0ABR4QM77_9CEST</name>
<protein>
    <submittedName>
        <fullName evidence="1">Uncharacterized protein</fullName>
    </submittedName>
</protein>
<sequence length="144" mass="16204">MSREVRHTINIQFNTSVVNKNSLVDKPKKRTALLEAKLKLQERYGRIVPVPHVYAGGVLVSRFFGHYTSAPARIVRRRSTARDGLSGPSLVRLLRSTSLPSASHTPKIENLMRVVSKSFDEGMRAVTFAMWTTIYKMPPLNPSL</sequence>
<reference evidence="1 2" key="1">
    <citation type="journal article" date="2022" name="Front. Cell. Infect. Microbiol.">
        <title>The Genomes of Two Strains of Taenia crassiceps the Animal Model for the Study of Human Cysticercosis.</title>
        <authorList>
            <person name="Bobes R.J."/>
            <person name="Estrada K."/>
            <person name="Rios-Valencia D.G."/>
            <person name="Calderon-Gallegos A."/>
            <person name="de la Torre P."/>
            <person name="Carrero J.C."/>
            <person name="Sanchez-Flores A."/>
            <person name="Laclette J.P."/>
        </authorList>
    </citation>
    <scope>NUCLEOTIDE SEQUENCE [LARGE SCALE GENOMIC DNA]</scope>
    <source>
        <strain evidence="1">WFUcys</strain>
    </source>
</reference>
<organism evidence="1 2">
    <name type="scientific">Taenia crassiceps</name>
    <dbReference type="NCBI Taxonomy" id="6207"/>
    <lineage>
        <taxon>Eukaryota</taxon>
        <taxon>Metazoa</taxon>
        <taxon>Spiralia</taxon>
        <taxon>Lophotrochozoa</taxon>
        <taxon>Platyhelminthes</taxon>
        <taxon>Cestoda</taxon>
        <taxon>Eucestoda</taxon>
        <taxon>Cyclophyllidea</taxon>
        <taxon>Taeniidae</taxon>
        <taxon>Taenia</taxon>
    </lineage>
</organism>
<dbReference type="EMBL" id="JAKROA010000002">
    <property type="protein sequence ID" value="KAL5110751.1"/>
    <property type="molecule type" value="Genomic_DNA"/>
</dbReference>
<keyword evidence="2" id="KW-1185">Reference proteome</keyword>
<evidence type="ECO:0000313" key="2">
    <source>
        <dbReference type="Proteomes" id="UP001651158"/>
    </source>
</evidence>
<evidence type="ECO:0000313" key="1">
    <source>
        <dbReference type="EMBL" id="KAL5110751.1"/>
    </source>
</evidence>
<accession>A0ABR4QM77</accession>
<gene>
    <name evidence="1" type="ORF">TcWFU_008060</name>
</gene>
<dbReference type="Proteomes" id="UP001651158">
    <property type="component" value="Unassembled WGS sequence"/>
</dbReference>
<proteinExistence type="predicted"/>